<sequence length="223" mass="24590">MKNHYSFGFYGLLAAFAILVCAIFYSTLTDGRPESTDKAFGLINSVSALIQAIAAVLLAGLAFKGWNSWKLQIIHGKALGVVWDANVALREVEAALNILEARWIRSYAEGSDQSTELGETGLVGKALRSFRDQCVLLDKVVVKNDWEWQNYSNDLSARIRELVHEQAKQKYVTPDSRKPTSTRGVGQIFSGKTDETVAEKRGAIYAATDAIARKLSALEAKYI</sequence>
<evidence type="ECO:0000256" key="1">
    <source>
        <dbReference type="SAM" id="Phobius"/>
    </source>
</evidence>
<dbReference type="EMBL" id="LS483372">
    <property type="protein sequence ID" value="SQF93226.1"/>
    <property type="molecule type" value="Genomic_DNA"/>
</dbReference>
<keyword evidence="2" id="KW-0830">Ubiquinone</keyword>
<keyword evidence="1" id="KW-0812">Transmembrane</keyword>
<name>A0A8B4IDX8_PSEFL</name>
<dbReference type="Proteomes" id="UP000248640">
    <property type="component" value="Chromosome 1"/>
</dbReference>
<evidence type="ECO:0000313" key="3">
    <source>
        <dbReference type="Proteomes" id="UP000248640"/>
    </source>
</evidence>
<keyword evidence="1" id="KW-1133">Transmembrane helix</keyword>
<keyword evidence="1" id="KW-0472">Membrane</keyword>
<feature type="transmembrane region" description="Helical" evidence="1">
    <location>
        <begin position="7"/>
        <end position="28"/>
    </location>
</feature>
<dbReference type="RefSeq" id="WP_053257604.1">
    <property type="nucleotide sequence ID" value="NZ_CBCRXZ010000001.1"/>
</dbReference>
<accession>A0A8B4IDX8</accession>
<evidence type="ECO:0000313" key="2">
    <source>
        <dbReference type="EMBL" id="SQF93226.1"/>
    </source>
</evidence>
<reference evidence="2 3" key="1">
    <citation type="submission" date="2018-06" db="EMBL/GenBank/DDBJ databases">
        <authorList>
            <consortium name="Pathogen Informatics"/>
            <person name="Doyle S."/>
        </authorList>
    </citation>
    <scope>NUCLEOTIDE SEQUENCE [LARGE SCALE GENOMIC DNA]</scope>
    <source>
        <strain evidence="2 3">NCTC10038</strain>
    </source>
</reference>
<dbReference type="GeneID" id="61634633"/>
<organism evidence="2 3">
    <name type="scientific">Pseudomonas fluorescens</name>
    <dbReference type="NCBI Taxonomy" id="294"/>
    <lineage>
        <taxon>Bacteria</taxon>
        <taxon>Pseudomonadati</taxon>
        <taxon>Pseudomonadota</taxon>
        <taxon>Gammaproteobacteria</taxon>
        <taxon>Pseudomonadales</taxon>
        <taxon>Pseudomonadaceae</taxon>
        <taxon>Pseudomonas</taxon>
    </lineage>
</organism>
<gene>
    <name evidence="2" type="ORF">NCTC10038_04691</name>
</gene>
<feature type="transmembrane region" description="Helical" evidence="1">
    <location>
        <begin position="40"/>
        <end position="63"/>
    </location>
</feature>
<protein>
    <submittedName>
        <fullName evidence="2">NADH:ubiquinone oxidoreductase subunit 2</fullName>
    </submittedName>
</protein>
<dbReference type="AlphaFoldDB" id="A0A8B4IDX8"/>
<proteinExistence type="predicted"/>